<keyword evidence="1" id="KW-0472">Membrane</keyword>
<feature type="transmembrane region" description="Helical" evidence="1">
    <location>
        <begin position="485"/>
        <end position="507"/>
    </location>
</feature>
<feature type="transmembrane region" description="Helical" evidence="1">
    <location>
        <begin position="519"/>
        <end position="539"/>
    </location>
</feature>
<evidence type="ECO:0000256" key="1">
    <source>
        <dbReference type="SAM" id="Phobius"/>
    </source>
</evidence>
<protein>
    <recommendedName>
        <fullName evidence="4">Glycosyltransferase RgtA/B/C/D-like domain-containing protein</fullName>
    </recommendedName>
</protein>
<keyword evidence="1" id="KW-1133">Transmembrane helix</keyword>
<feature type="transmembrane region" description="Helical" evidence="1">
    <location>
        <begin position="102"/>
        <end position="119"/>
    </location>
</feature>
<feature type="transmembrane region" description="Helical" evidence="1">
    <location>
        <begin position="168"/>
        <end position="188"/>
    </location>
</feature>
<dbReference type="PROSITE" id="PS51257">
    <property type="entry name" value="PROKAR_LIPOPROTEIN"/>
    <property type="match status" value="1"/>
</dbReference>
<feature type="transmembrane region" description="Helical" evidence="1">
    <location>
        <begin position="376"/>
        <end position="398"/>
    </location>
</feature>
<feature type="transmembrane region" description="Helical" evidence="1">
    <location>
        <begin position="460"/>
        <end position="479"/>
    </location>
</feature>
<feature type="transmembrane region" description="Helical" evidence="1">
    <location>
        <begin position="73"/>
        <end position="90"/>
    </location>
</feature>
<reference evidence="2 3" key="2">
    <citation type="submission" date="2018-03" db="EMBL/GenBank/DDBJ databases">
        <title>Draft genome of Pseudomonas putida strain KH-21-114.</title>
        <authorList>
            <person name="Yoshizawa S."/>
            <person name="Khan N.H."/>
            <person name="Nishimura M."/>
            <person name="Chiura H.X."/>
            <person name="Ogura Y."/>
            <person name="Hayashi T."/>
            <person name="Kogure K."/>
        </authorList>
    </citation>
    <scope>NUCLEOTIDE SEQUENCE [LARGE SCALE GENOMIC DNA]</scope>
    <source>
        <strain evidence="2 3">KH-21-114</strain>
    </source>
</reference>
<dbReference type="RefSeq" id="WP_103449614.1">
    <property type="nucleotide sequence ID" value="NZ_MINH01000021.1"/>
</dbReference>
<keyword evidence="1" id="KW-0812">Transmembrane</keyword>
<organism evidence="2 3">
    <name type="scientific">Pseudomonas putida</name>
    <name type="common">Arthrobacter siderocapsulatus</name>
    <dbReference type="NCBI Taxonomy" id="303"/>
    <lineage>
        <taxon>Bacteria</taxon>
        <taxon>Pseudomonadati</taxon>
        <taxon>Pseudomonadota</taxon>
        <taxon>Gammaproteobacteria</taxon>
        <taxon>Pseudomonadales</taxon>
        <taxon>Pseudomonadaceae</taxon>
        <taxon>Pseudomonas</taxon>
    </lineage>
</organism>
<proteinExistence type="predicted"/>
<evidence type="ECO:0000313" key="2">
    <source>
        <dbReference type="EMBL" id="POG06227.1"/>
    </source>
</evidence>
<evidence type="ECO:0000313" key="3">
    <source>
        <dbReference type="Proteomes" id="UP000237230"/>
    </source>
</evidence>
<gene>
    <name evidence="2" type="ORF">BGP84_25605</name>
</gene>
<feature type="transmembrane region" description="Helical" evidence="1">
    <location>
        <begin position="344"/>
        <end position="364"/>
    </location>
</feature>
<feature type="transmembrane region" description="Helical" evidence="1">
    <location>
        <begin position="139"/>
        <end position="156"/>
    </location>
</feature>
<dbReference type="EMBL" id="MINH01000021">
    <property type="protein sequence ID" value="POG06227.1"/>
    <property type="molecule type" value="Genomic_DNA"/>
</dbReference>
<dbReference type="Proteomes" id="UP000237230">
    <property type="component" value="Unassembled WGS sequence"/>
</dbReference>
<evidence type="ECO:0008006" key="4">
    <source>
        <dbReference type="Google" id="ProtNLM"/>
    </source>
</evidence>
<feature type="transmembrane region" description="Helical" evidence="1">
    <location>
        <begin position="21"/>
        <end position="43"/>
    </location>
</feature>
<name>A0A2S3WXR1_PSEPU</name>
<reference evidence="2 3" key="1">
    <citation type="submission" date="2016-08" db="EMBL/GenBank/DDBJ databases">
        <authorList>
            <person name="Seilhamer J.J."/>
        </authorList>
    </citation>
    <scope>NUCLEOTIDE SEQUENCE [LARGE SCALE GENOMIC DNA]</scope>
    <source>
        <strain evidence="2 3">KH-21-114</strain>
    </source>
</reference>
<feature type="transmembrane region" description="Helical" evidence="1">
    <location>
        <begin position="276"/>
        <end position="295"/>
    </location>
</feature>
<dbReference type="AlphaFoldDB" id="A0A2S3WXR1"/>
<comment type="caution">
    <text evidence="2">The sequence shown here is derived from an EMBL/GenBank/DDBJ whole genome shotgun (WGS) entry which is preliminary data.</text>
</comment>
<sequence>MARRFTPSASAQTVISKIITTFVIFSACLVLMALLIAFAAPYFHIGEGVQAPILATPRIETPNPISPEPVERLIFVLLAALSPAGLVLAIKYSQGIQFKARLNILVAGLLCLVSIYPFVTSDFAGVMFFPASVAEVGKPAMLLMAAVLCGLVLSSARFTKTEHPRPLLFSLGIACLAAILLQILPYRFSTANTVTEALQWSVSYDAAIFALTQVVAGKTLLADLPSQYGLFPELIAPVFKAVGLSISSLATFFALLQLIGLLGIAAILHWYVHNPLLRLMTFLCLLVSTGLFLYLNGFTQEIYLQYYPIRFFCPTVSIVLFARYCSQPSNRRLTFLGMAAGLSIFWNLDTGIPVLVAIGASLTVKSWFKHPVRLSGLLPALSFTVAALATFAGLMMILRIKAGAPLGIQEALSAQKLFYGSGFMMLPLPQQMHPWQVVLAVYGAGAITAVSAWKRHSNHPVYDVLFCCSVLGLGLFTYYQGRSHIFCLMLVLWPALVVAAIMCDLLLRSFRRGALPVPFLLLVAPFVFFVSLGSVTLAMSSSDLIATGIRNLANASEARDATVANELEFLRATDNGRNCLILAQRQAIYHAELNTASPVPGPGMIETLLQSELDTLQANALSLQVKCIYLGVGPNSKTLAWLDEAQLLEHFVISGKNSLGTLWLLEPKVTNAMNN</sequence>
<dbReference type="OrthoDB" id="7029714at2"/>
<feature type="transmembrane region" description="Helical" evidence="1">
    <location>
        <begin position="433"/>
        <end position="453"/>
    </location>
</feature>
<feature type="transmembrane region" description="Helical" evidence="1">
    <location>
        <begin position="242"/>
        <end position="270"/>
    </location>
</feature>
<accession>A0A2S3WXR1</accession>